<dbReference type="GO" id="GO:0006085">
    <property type="term" value="P:acetyl-CoA biosynthetic process"/>
    <property type="evidence" value="ECO:0007669"/>
    <property type="project" value="UniProtKB-UniRule"/>
</dbReference>
<evidence type="ECO:0000256" key="1">
    <source>
        <dbReference type="ARBA" id="ARBA00008748"/>
    </source>
</evidence>
<comment type="subunit">
    <text evidence="6">Homodimer.</text>
</comment>
<keyword evidence="9" id="KW-1185">Reference proteome</keyword>
<evidence type="ECO:0000256" key="2">
    <source>
        <dbReference type="ARBA" id="ARBA00022679"/>
    </source>
</evidence>
<evidence type="ECO:0000256" key="5">
    <source>
        <dbReference type="ARBA" id="ARBA00022840"/>
    </source>
</evidence>
<dbReference type="SUPFAM" id="SSF53067">
    <property type="entry name" value="Actin-like ATPase domain"/>
    <property type="match status" value="2"/>
</dbReference>
<protein>
    <recommendedName>
        <fullName evidence="6">Acetate kinase</fullName>
        <ecNumber evidence="6">2.7.2.1</ecNumber>
    </recommendedName>
    <alternativeName>
        <fullName evidence="6">Acetokinase</fullName>
    </alternativeName>
</protein>
<dbReference type="CDD" id="cd24010">
    <property type="entry name" value="ASKHA_NBD_AcK_PK"/>
    <property type="match status" value="1"/>
</dbReference>
<feature type="binding site" evidence="6">
    <location>
        <position position="7"/>
    </location>
    <ligand>
        <name>Mg(2+)</name>
        <dbReference type="ChEBI" id="CHEBI:18420"/>
    </ligand>
</feature>
<accession>U5QQE4</accession>
<evidence type="ECO:0000256" key="7">
    <source>
        <dbReference type="RuleBase" id="RU003835"/>
    </source>
</evidence>
<name>U5QQE4_GLOK1</name>
<proteinExistence type="inferred from homology"/>
<dbReference type="GO" id="GO:0008776">
    <property type="term" value="F:acetate kinase activity"/>
    <property type="evidence" value="ECO:0007669"/>
    <property type="project" value="UniProtKB-UniRule"/>
</dbReference>
<comment type="catalytic activity">
    <reaction evidence="6">
        <text>acetate + ATP = acetyl phosphate + ADP</text>
        <dbReference type="Rhea" id="RHEA:11352"/>
        <dbReference type="ChEBI" id="CHEBI:22191"/>
        <dbReference type="ChEBI" id="CHEBI:30089"/>
        <dbReference type="ChEBI" id="CHEBI:30616"/>
        <dbReference type="ChEBI" id="CHEBI:456216"/>
        <dbReference type="EC" id="2.7.2.1"/>
    </reaction>
</comment>
<dbReference type="HAMAP" id="MF_00020">
    <property type="entry name" value="Acetate_kinase"/>
    <property type="match status" value="1"/>
</dbReference>
<organism evidence="8 9">
    <name type="scientific">Gloeobacter kilaueensis (strain ATCC BAA-2537 / CCAP 1431/1 / ULC 316 / JS1)</name>
    <dbReference type="NCBI Taxonomy" id="1183438"/>
    <lineage>
        <taxon>Bacteria</taxon>
        <taxon>Bacillati</taxon>
        <taxon>Cyanobacteriota</taxon>
        <taxon>Cyanophyceae</taxon>
        <taxon>Gloeobacterales</taxon>
        <taxon>Gloeobacteraceae</taxon>
        <taxon>Gloeobacter</taxon>
    </lineage>
</organism>
<dbReference type="PROSITE" id="PS01075">
    <property type="entry name" value="ACETATE_KINASE_1"/>
    <property type="match status" value="1"/>
</dbReference>
<dbReference type="InterPro" id="IPR004372">
    <property type="entry name" value="Ac/propionate_kinase"/>
</dbReference>
<dbReference type="GO" id="GO:0005524">
    <property type="term" value="F:ATP binding"/>
    <property type="evidence" value="ECO:0007669"/>
    <property type="project" value="UniProtKB-KW"/>
</dbReference>
<dbReference type="PRINTS" id="PR00471">
    <property type="entry name" value="ACETATEKNASE"/>
</dbReference>
<keyword evidence="6" id="KW-0963">Cytoplasm</keyword>
<evidence type="ECO:0000256" key="4">
    <source>
        <dbReference type="ARBA" id="ARBA00022777"/>
    </source>
</evidence>
<dbReference type="eggNOG" id="COG0282">
    <property type="taxonomic scope" value="Bacteria"/>
</dbReference>
<comment type="function">
    <text evidence="6">Catalyzes the formation of acetyl phosphate from acetate and ATP. Can also catalyze the reverse reaction.</text>
</comment>
<comment type="pathway">
    <text evidence="6">Metabolic intermediate biosynthesis; acetyl-CoA biosynthesis; acetyl-CoA from acetate: step 1/2.</text>
</comment>
<dbReference type="KEGG" id="glj:GKIL_3578"/>
<dbReference type="InterPro" id="IPR023865">
    <property type="entry name" value="Aliphatic_acid_kinase_CS"/>
</dbReference>
<dbReference type="OrthoDB" id="9802453at2"/>
<keyword evidence="6" id="KW-0460">Magnesium</keyword>
<dbReference type="STRING" id="1183438.GKIL_3578"/>
<feature type="binding site" evidence="6">
    <location>
        <begin position="295"/>
        <end position="297"/>
    </location>
    <ligand>
        <name>ATP</name>
        <dbReference type="ChEBI" id="CHEBI:30616"/>
    </ligand>
</feature>
<dbReference type="EMBL" id="CP003587">
    <property type="protein sequence ID" value="AGY59824.1"/>
    <property type="molecule type" value="Genomic_DNA"/>
</dbReference>
<comment type="cofactor">
    <cofactor evidence="6">
        <name>Mg(2+)</name>
        <dbReference type="ChEBI" id="CHEBI:18420"/>
    </cofactor>
    <cofactor evidence="6">
        <name>Mn(2+)</name>
        <dbReference type="ChEBI" id="CHEBI:29035"/>
    </cofactor>
    <text evidence="6">Mg(2+). Can also accept Mn(2+).</text>
</comment>
<reference evidence="8 9" key="1">
    <citation type="journal article" date="2013" name="PLoS ONE">
        <title>Cultivation and Complete Genome Sequencing of Gloeobacter kilaueensis sp. nov., from a Lava Cave in Kilauea Caldera, Hawai'i.</title>
        <authorList>
            <person name="Saw J.H."/>
            <person name="Schatz M."/>
            <person name="Brown M.V."/>
            <person name="Kunkel D.D."/>
            <person name="Foster J.S."/>
            <person name="Shick H."/>
            <person name="Christensen S."/>
            <person name="Hou S."/>
            <person name="Wan X."/>
            <person name="Donachie S.P."/>
        </authorList>
    </citation>
    <scope>NUCLEOTIDE SEQUENCE [LARGE SCALE GENOMIC DNA]</scope>
    <source>
        <strain evidence="9">JS</strain>
    </source>
</reference>
<feature type="binding site" evidence="6">
    <location>
        <position position="397"/>
    </location>
    <ligand>
        <name>Mg(2+)</name>
        <dbReference type="ChEBI" id="CHEBI:18420"/>
    </ligand>
</feature>
<keyword evidence="5 6" id="KW-0067">ATP-binding</keyword>
<evidence type="ECO:0000313" key="9">
    <source>
        <dbReference type="Proteomes" id="UP000017396"/>
    </source>
</evidence>
<dbReference type="EC" id="2.7.2.1" evidence="6"/>
<dbReference type="Pfam" id="PF00871">
    <property type="entry name" value="Acetate_kinase"/>
    <property type="match status" value="1"/>
</dbReference>
<dbReference type="InterPro" id="IPR043129">
    <property type="entry name" value="ATPase_NBD"/>
</dbReference>
<keyword evidence="6" id="KW-0479">Metal-binding</keyword>
<feature type="binding site" evidence="6">
    <location>
        <position position="97"/>
    </location>
    <ligand>
        <name>substrate</name>
    </ligand>
</feature>
<keyword evidence="2 6" id="KW-0808">Transferase</keyword>
<dbReference type="GO" id="GO:0000287">
    <property type="term" value="F:magnesium ion binding"/>
    <property type="evidence" value="ECO:0007669"/>
    <property type="project" value="UniProtKB-UniRule"/>
</dbReference>
<feature type="binding site" evidence="6">
    <location>
        <begin position="343"/>
        <end position="347"/>
    </location>
    <ligand>
        <name>ATP</name>
        <dbReference type="ChEBI" id="CHEBI:30616"/>
    </ligand>
</feature>
<sequence length="419" mass="45020">MQILVLNAGSSSQKCALFDLTEPLPEAASAPLWRAAIDWTNPDGAQLSVKGGDGESTSTPLQVGSHLEALEHLLAQLWQGEHRIIDSPEAIAAVGHRVVHGGPHYREATVIDGQVKRTIEAMAAFAPVHNPAALEGIRAVEQLLGPVPQVALFDTAFHRDLPDRAAVYPGPYEWLDADIRRYGFHGISYAYCTERAARFLERELSSLRLIVCHLGNGCSAAAIARGKSVDTTMGFTPLEGLMMGSRSGSVDPSILIYLLRQMTQQGQPPEKIADYLDDTLNKASGLKGISGLTSDMRQITAALNTGNARAGLAFDIYIHRLVSAIAALRTSLDGLDALVFTAGVGENSAEVRAHTCERLAFLGLQLDGAKNQAPGGSERDIATPDSAVRILVIPTQEDWAIARECYRLLSASAADKRQR</sequence>
<evidence type="ECO:0000256" key="6">
    <source>
        <dbReference type="HAMAP-Rule" id="MF_00020"/>
    </source>
</evidence>
<feature type="binding site" evidence="6">
    <location>
        <position position="14"/>
    </location>
    <ligand>
        <name>ATP</name>
        <dbReference type="ChEBI" id="CHEBI:30616"/>
    </ligand>
</feature>
<dbReference type="RefSeq" id="WP_023175133.1">
    <property type="nucleotide sequence ID" value="NC_022600.1"/>
</dbReference>
<dbReference type="PANTHER" id="PTHR21060">
    <property type="entry name" value="ACETATE KINASE"/>
    <property type="match status" value="1"/>
</dbReference>
<dbReference type="Proteomes" id="UP000017396">
    <property type="component" value="Chromosome"/>
</dbReference>
<dbReference type="GO" id="GO:0005737">
    <property type="term" value="C:cytoplasm"/>
    <property type="evidence" value="ECO:0007669"/>
    <property type="project" value="UniProtKB-SubCell"/>
</dbReference>
<feature type="active site" description="Proton donor/acceptor" evidence="6">
    <location>
        <position position="154"/>
    </location>
</feature>
<dbReference type="PANTHER" id="PTHR21060:SF15">
    <property type="entry name" value="ACETATE KINASE-RELATED"/>
    <property type="match status" value="1"/>
</dbReference>
<dbReference type="PROSITE" id="PS01076">
    <property type="entry name" value="ACETATE_KINASE_2"/>
    <property type="match status" value="1"/>
</dbReference>
<evidence type="ECO:0000313" key="8">
    <source>
        <dbReference type="EMBL" id="AGY59824.1"/>
    </source>
</evidence>
<dbReference type="HOGENOM" id="CLU_020352_0_0_3"/>
<evidence type="ECO:0000256" key="3">
    <source>
        <dbReference type="ARBA" id="ARBA00022741"/>
    </source>
</evidence>
<keyword evidence="4 6" id="KW-0418">Kinase</keyword>
<feature type="site" description="Transition state stabilizer" evidence="6">
    <location>
        <position position="185"/>
    </location>
</feature>
<comment type="subcellular location">
    <subcellularLocation>
        <location evidence="6">Cytoplasm</location>
    </subcellularLocation>
</comment>
<dbReference type="UniPathway" id="UPA00340">
    <property type="reaction ID" value="UER00458"/>
</dbReference>
<feature type="binding site" evidence="6">
    <location>
        <begin position="213"/>
        <end position="217"/>
    </location>
    <ligand>
        <name>ATP</name>
        <dbReference type="ChEBI" id="CHEBI:30616"/>
    </ligand>
</feature>
<keyword evidence="3 6" id="KW-0547">Nucleotide-binding</keyword>
<feature type="site" description="Transition state stabilizer" evidence="6">
    <location>
        <position position="246"/>
    </location>
</feature>
<gene>
    <name evidence="6 8" type="primary">ackA</name>
    <name evidence="8" type="ORF">GKIL_3578</name>
</gene>
<dbReference type="GO" id="GO:0006083">
    <property type="term" value="P:acetate metabolic process"/>
    <property type="evidence" value="ECO:0007669"/>
    <property type="project" value="TreeGrafter"/>
</dbReference>
<dbReference type="Gene3D" id="3.30.420.40">
    <property type="match status" value="2"/>
</dbReference>
<dbReference type="AlphaFoldDB" id="U5QQE4"/>
<dbReference type="PIRSF" id="PIRSF000722">
    <property type="entry name" value="Acetate_prop_kin"/>
    <property type="match status" value="1"/>
</dbReference>
<dbReference type="PATRIC" id="fig|1183438.3.peg.3514"/>
<dbReference type="NCBIfam" id="TIGR00016">
    <property type="entry name" value="ackA"/>
    <property type="match status" value="1"/>
</dbReference>
<comment type="similarity">
    <text evidence="1 6 7">Belongs to the acetokinase family.</text>
</comment>
<dbReference type="InterPro" id="IPR000890">
    <property type="entry name" value="Aliphatic_acid_kin_short-chain"/>
</dbReference>